<dbReference type="KEGG" id="hhy:Halhy_4523"/>
<dbReference type="eggNOG" id="COG1649">
    <property type="taxonomic scope" value="Bacteria"/>
</dbReference>
<proteinExistence type="predicted"/>
<sequence length="461" mass="51622">MVSQFNRILFLLCILGLTQTTWANVSLPAFFSDNMVLQQNSELNIWGWGKPGENIVVSTSWNAQYNTKASNQGTWSVLVTTPTGSMTPYDISIKGYNEVLLKNVLIGEVWLCSGQSNMEWSANSKINNAEEEIKQASFPTIRFFSVEHRTALTQQIDLEGQWVECSPATMQNFSAIGYFFGRKLQQELKIPIGVINSSWGGTPAETWMPAEVFEHNEVISTAAKKLESVPWGPVEIARIYNAMIEPLSKFRIAGVLWYQGESNVGTAYAYKATMTALIKSWRKKWGVDFPFYYCQIAPYRYGKFMEGAELRDAQRKTLDVPQTGMVVTSDIGDTSDIHPRNKLDVGLRLANLALGQHYKIDDRVVSGPLYKDSQVQGRHILVYFDHAEGLNCKGDQLTHFEIAGEDGVYHPAEAKIKKDNSVEVQSDQVKRPVSVRFAWSNTATPNLFNGAGLPASCFHSN</sequence>
<dbReference type="GO" id="GO:0001681">
    <property type="term" value="F:sialate O-acetylesterase activity"/>
    <property type="evidence" value="ECO:0007669"/>
    <property type="project" value="UniProtKB-EC"/>
</dbReference>
<dbReference type="Pfam" id="PF03629">
    <property type="entry name" value="SASA"/>
    <property type="match status" value="1"/>
</dbReference>
<gene>
    <name evidence="4" type="ordered locus">Halhy_4523</name>
</gene>
<protein>
    <submittedName>
        <fullName evidence="4">Sialate O-acetylesterase</fullName>
        <ecNumber evidence="4">3.1.1.53</ecNumber>
    </submittedName>
</protein>
<evidence type="ECO:0000256" key="2">
    <source>
        <dbReference type="SAM" id="SignalP"/>
    </source>
</evidence>
<dbReference type="InterPro" id="IPR005181">
    <property type="entry name" value="SASA"/>
</dbReference>
<dbReference type="InterPro" id="IPR036514">
    <property type="entry name" value="SGNH_hydro_sf"/>
</dbReference>
<dbReference type="HOGENOM" id="CLU_015150_0_0_10"/>
<dbReference type="PANTHER" id="PTHR22901">
    <property type="entry name" value="SIALATE O-ACETYLESTERASE"/>
    <property type="match status" value="1"/>
</dbReference>
<dbReference type="AlphaFoldDB" id="F4KTE9"/>
<dbReference type="GO" id="GO:0005975">
    <property type="term" value="P:carbohydrate metabolic process"/>
    <property type="evidence" value="ECO:0007669"/>
    <property type="project" value="TreeGrafter"/>
</dbReference>
<dbReference type="PANTHER" id="PTHR22901:SF0">
    <property type="entry name" value="SIALATE O-ACETYLESTERASE"/>
    <property type="match status" value="1"/>
</dbReference>
<reference evidence="4 5" key="1">
    <citation type="journal article" date="2011" name="Stand. Genomic Sci.">
        <title>Complete genome sequence of Haliscomenobacter hydrossis type strain (O).</title>
        <authorList>
            <consortium name="US DOE Joint Genome Institute (JGI-PGF)"/>
            <person name="Daligault H."/>
            <person name="Lapidus A."/>
            <person name="Zeytun A."/>
            <person name="Nolan M."/>
            <person name="Lucas S."/>
            <person name="Del Rio T.G."/>
            <person name="Tice H."/>
            <person name="Cheng J.F."/>
            <person name="Tapia R."/>
            <person name="Han C."/>
            <person name="Goodwin L."/>
            <person name="Pitluck S."/>
            <person name="Liolios K."/>
            <person name="Pagani I."/>
            <person name="Ivanova N."/>
            <person name="Huntemann M."/>
            <person name="Mavromatis K."/>
            <person name="Mikhailova N."/>
            <person name="Pati A."/>
            <person name="Chen A."/>
            <person name="Palaniappan K."/>
            <person name="Land M."/>
            <person name="Hauser L."/>
            <person name="Brambilla E.M."/>
            <person name="Rohde M."/>
            <person name="Verbarg S."/>
            <person name="Goker M."/>
            <person name="Bristow J."/>
            <person name="Eisen J.A."/>
            <person name="Markowitz V."/>
            <person name="Hugenholtz P."/>
            <person name="Kyrpides N.C."/>
            <person name="Klenk H.P."/>
            <person name="Woyke T."/>
        </authorList>
    </citation>
    <scope>NUCLEOTIDE SEQUENCE [LARGE SCALE GENOMIC DNA]</scope>
    <source>
        <strain evidence="5">ATCC 27775 / DSM 1100 / LMG 10767 / O</strain>
    </source>
</reference>
<evidence type="ECO:0000256" key="1">
    <source>
        <dbReference type="ARBA" id="ARBA00022801"/>
    </source>
</evidence>
<keyword evidence="5" id="KW-1185">Reference proteome</keyword>
<dbReference type="EC" id="3.1.1.53" evidence="4"/>
<evidence type="ECO:0000313" key="4">
    <source>
        <dbReference type="EMBL" id="AEE52363.1"/>
    </source>
</evidence>
<dbReference type="STRING" id="760192.Halhy_4523"/>
<name>F4KTE9_HALH1</name>
<dbReference type="OrthoDB" id="9816001at2"/>
<organism evidence="4 5">
    <name type="scientific">Haliscomenobacter hydrossis (strain ATCC 27775 / DSM 1100 / LMG 10767 / O)</name>
    <dbReference type="NCBI Taxonomy" id="760192"/>
    <lineage>
        <taxon>Bacteria</taxon>
        <taxon>Pseudomonadati</taxon>
        <taxon>Bacteroidota</taxon>
        <taxon>Saprospiria</taxon>
        <taxon>Saprospirales</taxon>
        <taxon>Haliscomenobacteraceae</taxon>
        <taxon>Haliscomenobacter</taxon>
    </lineage>
</organism>
<dbReference type="Proteomes" id="UP000008461">
    <property type="component" value="Chromosome"/>
</dbReference>
<evidence type="ECO:0000259" key="3">
    <source>
        <dbReference type="Pfam" id="PF03629"/>
    </source>
</evidence>
<feature type="chain" id="PRO_5003310211" evidence="2">
    <location>
        <begin position="24"/>
        <end position="461"/>
    </location>
</feature>
<feature type="domain" description="Sialate O-acetylesterase" evidence="3">
    <location>
        <begin position="108"/>
        <end position="351"/>
    </location>
</feature>
<reference key="2">
    <citation type="submission" date="2011-04" db="EMBL/GenBank/DDBJ databases">
        <title>Complete sequence of chromosome of Haliscomenobacter hydrossis DSM 1100.</title>
        <authorList>
            <consortium name="US DOE Joint Genome Institute (JGI-PGF)"/>
            <person name="Lucas S."/>
            <person name="Han J."/>
            <person name="Lapidus A."/>
            <person name="Bruce D."/>
            <person name="Goodwin L."/>
            <person name="Pitluck S."/>
            <person name="Peters L."/>
            <person name="Kyrpides N."/>
            <person name="Mavromatis K."/>
            <person name="Ivanova N."/>
            <person name="Ovchinnikova G."/>
            <person name="Pagani I."/>
            <person name="Daligault H."/>
            <person name="Detter J.C."/>
            <person name="Han C."/>
            <person name="Land M."/>
            <person name="Hauser L."/>
            <person name="Markowitz V."/>
            <person name="Cheng J.-F."/>
            <person name="Hugenholtz P."/>
            <person name="Woyke T."/>
            <person name="Wu D."/>
            <person name="Verbarg S."/>
            <person name="Frueling A."/>
            <person name="Brambilla E."/>
            <person name="Klenk H.-P."/>
            <person name="Eisen J.A."/>
        </authorList>
    </citation>
    <scope>NUCLEOTIDE SEQUENCE</scope>
    <source>
        <strain>DSM 1100</strain>
    </source>
</reference>
<feature type="signal peptide" evidence="2">
    <location>
        <begin position="1"/>
        <end position="23"/>
    </location>
</feature>
<keyword evidence="2" id="KW-0732">Signal</keyword>
<dbReference type="InterPro" id="IPR039329">
    <property type="entry name" value="SIAE"/>
</dbReference>
<dbReference type="RefSeq" id="WP_013766901.1">
    <property type="nucleotide sequence ID" value="NC_015510.1"/>
</dbReference>
<dbReference type="SUPFAM" id="SSF52266">
    <property type="entry name" value="SGNH hydrolase"/>
    <property type="match status" value="1"/>
</dbReference>
<accession>F4KTE9</accession>
<dbReference type="Gene3D" id="3.40.50.1110">
    <property type="entry name" value="SGNH hydrolase"/>
    <property type="match status" value="1"/>
</dbReference>
<keyword evidence="1 4" id="KW-0378">Hydrolase</keyword>
<dbReference type="EMBL" id="CP002691">
    <property type="protein sequence ID" value="AEE52363.1"/>
    <property type="molecule type" value="Genomic_DNA"/>
</dbReference>
<evidence type="ECO:0000313" key="5">
    <source>
        <dbReference type="Proteomes" id="UP000008461"/>
    </source>
</evidence>